<dbReference type="EMBL" id="AHMO02000008">
    <property type="protein sequence ID" value="EQA46136.1"/>
    <property type="molecule type" value="Genomic_DNA"/>
</dbReference>
<accession>T0FE57</accession>
<evidence type="ECO:0000313" key="2">
    <source>
        <dbReference type="Proteomes" id="UP000015454"/>
    </source>
</evidence>
<keyword evidence="2" id="KW-1185">Reference proteome</keyword>
<comment type="caution">
    <text evidence="1">The sequence shown here is derived from an EMBL/GenBank/DDBJ whole genome shotgun (WGS) entry which is preliminary data.</text>
</comment>
<gene>
    <name evidence="1" type="ORF">LEP1GSC050_3036</name>
</gene>
<sequence length="91" mass="10649">MILINRIEEDSIFLLHLPNEIMMRYARLIGNSLNRLCFLNQEFQSYISGVQTYKIGIYAENKKRDSDMESPNLLYMVPNVKNKPQRGLLIA</sequence>
<organism evidence="1 2">
    <name type="scientific">Leptospira broomii serovar Hurstbridge str. 5399</name>
    <dbReference type="NCBI Taxonomy" id="1049789"/>
    <lineage>
        <taxon>Bacteria</taxon>
        <taxon>Pseudomonadati</taxon>
        <taxon>Spirochaetota</taxon>
        <taxon>Spirochaetia</taxon>
        <taxon>Leptospirales</taxon>
        <taxon>Leptospiraceae</taxon>
        <taxon>Leptospira</taxon>
    </lineage>
</organism>
<dbReference type="Proteomes" id="UP000015454">
    <property type="component" value="Unassembled WGS sequence"/>
</dbReference>
<reference evidence="1" key="1">
    <citation type="submission" date="2013-05" db="EMBL/GenBank/DDBJ databases">
        <authorList>
            <person name="Harkins D.M."/>
            <person name="Durkin A.S."/>
            <person name="Brinkac L.M."/>
            <person name="Haft D.H."/>
            <person name="Selengut J.D."/>
            <person name="Sanka R."/>
            <person name="DePew J."/>
            <person name="Purushe J."/>
            <person name="Hartskeerl R.A."/>
            <person name="Ahmed A."/>
            <person name="van der Linden H."/>
            <person name="Goris M.G.A."/>
            <person name="Vinetz J.M."/>
            <person name="Sutton G.G."/>
            <person name="Nierman W.C."/>
            <person name="Fouts D.E."/>
        </authorList>
    </citation>
    <scope>NUCLEOTIDE SEQUENCE [LARGE SCALE GENOMIC DNA]</scope>
    <source>
        <strain evidence="1">5399</strain>
    </source>
</reference>
<protein>
    <submittedName>
        <fullName evidence="1">Uncharacterized protein</fullName>
    </submittedName>
</protein>
<name>T0FE57_9LEPT</name>
<evidence type="ECO:0000313" key="1">
    <source>
        <dbReference type="EMBL" id="EQA46136.1"/>
    </source>
</evidence>
<dbReference type="AlphaFoldDB" id="T0FE57"/>
<proteinExistence type="predicted"/>